<dbReference type="GO" id="GO:0016746">
    <property type="term" value="F:acyltransferase activity"/>
    <property type="evidence" value="ECO:0007669"/>
    <property type="project" value="UniProtKB-KW"/>
</dbReference>
<dbReference type="GO" id="GO:0036149">
    <property type="term" value="P:phosphatidylinositol acyl-chain remodeling"/>
    <property type="evidence" value="ECO:0007669"/>
    <property type="project" value="TreeGrafter"/>
</dbReference>
<dbReference type="Pfam" id="PF16076">
    <property type="entry name" value="Acyltransf_C"/>
    <property type="match status" value="1"/>
</dbReference>
<comment type="similarity">
    <text evidence="1">Belongs to the 1-acyl-sn-glycerol-3-phosphate acyltransferase family.</text>
</comment>
<keyword evidence="4" id="KW-0472">Membrane</keyword>
<evidence type="ECO:0000256" key="2">
    <source>
        <dbReference type="ARBA" id="ARBA00022679"/>
    </source>
</evidence>
<feature type="domain" description="Acyltransferase C-terminal" evidence="5">
    <location>
        <begin position="6"/>
        <end position="78"/>
    </location>
</feature>
<keyword evidence="4" id="KW-1133">Transmembrane helix</keyword>
<keyword evidence="6" id="KW-1185">Reference proteome</keyword>
<evidence type="ECO:0000256" key="3">
    <source>
        <dbReference type="ARBA" id="ARBA00023315"/>
    </source>
</evidence>
<evidence type="ECO:0000256" key="1">
    <source>
        <dbReference type="ARBA" id="ARBA00008655"/>
    </source>
</evidence>
<dbReference type="AlphaFoldDB" id="A0AAF3ESD7"/>
<organism evidence="6 7">
    <name type="scientific">Mesorhabditis belari</name>
    <dbReference type="NCBI Taxonomy" id="2138241"/>
    <lineage>
        <taxon>Eukaryota</taxon>
        <taxon>Metazoa</taxon>
        <taxon>Ecdysozoa</taxon>
        <taxon>Nematoda</taxon>
        <taxon>Chromadorea</taxon>
        <taxon>Rhabditida</taxon>
        <taxon>Rhabditina</taxon>
        <taxon>Rhabditomorpha</taxon>
        <taxon>Rhabditoidea</taxon>
        <taxon>Rhabditidae</taxon>
        <taxon>Mesorhabditinae</taxon>
        <taxon>Mesorhabditis</taxon>
    </lineage>
</organism>
<name>A0AAF3ESD7_9BILA</name>
<proteinExistence type="inferred from homology"/>
<dbReference type="Proteomes" id="UP000887575">
    <property type="component" value="Unassembled WGS sequence"/>
</dbReference>
<reference evidence="7" key="1">
    <citation type="submission" date="2024-02" db="UniProtKB">
        <authorList>
            <consortium name="WormBaseParasite"/>
        </authorList>
    </citation>
    <scope>IDENTIFICATION</scope>
</reference>
<dbReference type="WBParaSite" id="MBELARI_LOCUS17046.2">
    <property type="protein sequence ID" value="MBELARI_LOCUS17046.2"/>
    <property type="gene ID" value="MBELARI_LOCUS17046"/>
</dbReference>
<keyword evidence="2" id="KW-0808">Transferase</keyword>
<accession>A0AAF3ESD7</accession>
<evidence type="ECO:0000313" key="6">
    <source>
        <dbReference type="Proteomes" id="UP000887575"/>
    </source>
</evidence>
<sequence>MAMGTRERCDIAVHYRVYDAAEVPFEDDEALRDWMYARYKEKDDMLGRYYETGEFFRGETGQRVVFSWTKIIIQYIFWFGSCYLHWKLYTWLLMLPYYFLFPRQ</sequence>
<evidence type="ECO:0000259" key="5">
    <source>
        <dbReference type="Pfam" id="PF16076"/>
    </source>
</evidence>
<dbReference type="InterPro" id="IPR032098">
    <property type="entry name" value="Acyltransf_C"/>
</dbReference>
<dbReference type="GO" id="GO:0005783">
    <property type="term" value="C:endoplasmic reticulum"/>
    <property type="evidence" value="ECO:0007669"/>
    <property type="project" value="TreeGrafter"/>
</dbReference>
<dbReference type="PANTHER" id="PTHR10983">
    <property type="entry name" value="1-ACYLGLYCEROL-3-PHOSPHATE ACYLTRANSFERASE-RELATED"/>
    <property type="match status" value="1"/>
</dbReference>
<keyword evidence="4" id="KW-0812">Transmembrane</keyword>
<evidence type="ECO:0000313" key="7">
    <source>
        <dbReference type="WBParaSite" id="MBELARI_LOCUS17046.2"/>
    </source>
</evidence>
<protein>
    <submittedName>
        <fullName evidence="7">Phospholipid/glycerol acyltransferase domain-containing protein</fullName>
    </submittedName>
</protein>
<evidence type="ECO:0000256" key="4">
    <source>
        <dbReference type="SAM" id="Phobius"/>
    </source>
</evidence>
<dbReference type="PANTHER" id="PTHR10983:SF2">
    <property type="entry name" value="ACYL-COA:LYSOPHOSPHATIDYLGLYCEROL ACYLTRANSFERASE 1"/>
    <property type="match status" value="1"/>
</dbReference>
<feature type="transmembrane region" description="Helical" evidence="4">
    <location>
        <begin position="75"/>
        <end position="99"/>
    </location>
</feature>
<keyword evidence="3" id="KW-0012">Acyltransferase</keyword>